<feature type="domain" description="AMP-binding enzyme C-terminal" evidence="9">
    <location>
        <begin position="422"/>
        <end position="499"/>
    </location>
</feature>
<organism evidence="10 11">
    <name type="scientific">Rhynchospora breviuscula</name>
    <dbReference type="NCBI Taxonomy" id="2022672"/>
    <lineage>
        <taxon>Eukaryota</taxon>
        <taxon>Viridiplantae</taxon>
        <taxon>Streptophyta</taxon>
        <taxon>Embryophyta</taxon>
        <taxon>Tracheophyta</taxon>
        <taxon>Spermatophyta</taxon>
        <taxon>Magnoliopsida</taxon>
        <taxon>Liliopsida</taxon>
        <taxon>Poales</taxon>
        <taxon>Cyperaceae</taxon>
        <taxon>Cyperoideae</taxon>
        <taxon>Rhynchosporeae</taxon>
        <taxon>Rhynchospora</taxon>
    </lineage>
</organism>
<dbReference type="Pfam" id="PF13193">
    <property type="entry name" value="AMP-binding_C"/>
    <property type="match status" value="1"/>
</dbReference>
<dbReference type="Gene3D" id="1.10.12.10">
    <property type="entry name" value="Lyase 2-enoyl-coa Hydratase, Chain A, domain 2"/>
    <property type="match status" value="1"/>
</dbReference>
<dbReference type="Pfam" id="PF00501">
    <property type="entry name" value="AMP-binding"/>
    <property type="match status" value="1"/>
</dbReference>
<accession>A0A9P9Z968</accession>
<dbReference type="InterPro" id="IPR001753">
    <property type="entry name" value="Enoyl-CoA_hydra/iso"/>
</dbReference>
<dbReference type="Gene3D" id="3.90.226.10">
    <property type="entry name" value="2-enoyl-CoA Hydratase, Chain A, domain 1"/>
    <property type="match status" value="1"/>
</dbReference>
<dbReference type="OrthoDB" id="10253115at2759"/>
<comment type="catalytic activity">
    <reaction evidence="5">
        <text>(E)-4-coumaroyl-AMP + CoA = (E)-4-coumaroyl-CoA + AMP + H(+)</text>
        <dbReference type="Rhea" id="RHEA:72423"/>
        <dbReference type="ChEBI" id="CHEBI:15378"/>
        <dbReference type="ChEBI" id="CHEBI:57287"/>
        <dbReference type="ChEBI" id="CHEBI:85008"/>
        <dbReference type="ChEBI" id="CHEBI:192348"/>
        <dbReference type="ChEBI" id="CHEBI:456215"/>
    </reaction>
    <physiologicalReaction direction="left-to-right" evidence="5">
        <dbReference type="Rhea" id="RHEA:72424"/>
    </physiologicalReaction>
</comment>
<dbReference type="InterPro" id="IPR029045">
    <property type="entry name" value="ClpP/crotonase-like_dom_sf"/>
</dbReference>
<dbReference type="InterPro" id="IPR000873">
    <property type="entry name" value="AMP-dep_synth/lig_dom"/>
</dbReference>
<dbReference type="CDD" id="cd06558">
    <property type="entry name" value="crotonase-like"/>
    <property type="match status" value="1"/>
</dbReference>
<dbReference type="EMBL" id="JAMQYH010000052">
    <property type="protein sequence ID" value="KAJ1684036.1"/>
    <property type="molecule type" value="Genomic_DNA"/>
</dbReference>
<evidence type="ECO:0000259" key="8">
    <source>
        <dbReference type="Pfam" id="PF00501"/>
    </source>
</evidence>
<dbReference type="InterPro" id="IPR042099">
    <property type="entry name" value="ANL_N_sf"/>
</dbReference>
<dbReference type="InterPro" id="IPR014748">
    <property type="entry name" value="Enoyl-CoA_hydra_C"/>
</dbReference>
<dbReference type="SUPFAM" id="SSF56801">
    <property type="entry name" value="Acetyl-CoA synthetase-like"/>
    <property type="match status" value="1"/>
</dbReference>
<comment type="caution">
    <text evidence="10">The sequence shown here is derived from an EMBL/GenBank/DDBJ whole genome shotgun (WGS) entry which is preliminary data.</text>
</comment>
<evidence type="ECO:0000313" key="11">
    <source>
        <dbReference type="Proteomes" id="UP001151287"/>
    </source>
</evidence>
<evidence type="ECO:0000256" key="3">
    <source>
        <dbReference type="ARBA" id="ARBA00022598"/>
    </source>
</evidence>
<dbReference type="AlphaFoldDB" id="A0A9P9Z968"/>
<dbReference type="Proteomes" id="UP001151287">
    <property type="component" value="Unassembled WGS sequence"/>
</dbReference>
<dbReference type="GO" id="GO:0006631">
    <property type="term" value="P:fatty acid metabolic process"/>
    <property type="evidence" value="ECO:0007669"/>
    <property type="project" value="TreeGrafter"/>
</dbReference>
<dbReference type="InterPro" id="IPR020845">
    <property type="entry name" value="AMP-binding_CS"/>
</dbReference>
<proteinExistence type="inferred from homology"/>
<sequence>MYPGTWARTDPDKPAVVVAGSGRTLTYAELDEASLRLAHVLADAGLRTGDVVALVSDNQPEAFVVYWAALRSGLYVTAVNHHLAVGEAAYVVDDCGASALVVSAAKAELATGLLAEGEPPALRLAFGGPVEGYDDLAAALGAASTEPLAEQPHGDDLLYSSGTTGRPKGIKQPLPPIAVDEPGYPYVTIFGGLFGYGPATVYLSPAPVYHAAPLRFMGTVHALGGTVVMMERFDAEAFLEAVQRFAVTDTQVVPTMLVRLLKLPPEVRSSYDTSTLRTVVHAAAPCPVEVKQQVIEWLGPVVHEYYASTEANGATYVGSEDWLAHPGTVGRPLFGTPHVCGPDGAELGPDEVGTIYFEPAEGRTPFEYHDDPERTAATRHPEHPAWSTVGDLGRVDADGWLFLTDRAAFMIISGGVNIYPQEIEDLFSLHPEVLDVAVVGVPDEEMGERVVAFVQPAEGVVADGLADRLREHARERIARFKVPAEFVVVDDLPRTPTGKLDGVVLRLTLDSPETANALTAKTTAGLVESLHGAVGRDDLRAVVLTGTGRAFSAGADLSGDGATERYDGASVDGANVLVRAVTDLDKPVVCGLNGVAAGVGASLAMACDLVVATASASLTLGFSRIGLMPDGGASALLPAAVGRVRAMRMALLSERIGAEEALAAGLVSHVLPDEEYHAGLERVVAQCAAAAPLAFAATKKAINAATLGGLPAAMDRERAGQPVLLRTEDAAEGITAFVEKRAPRFRGR</sequence>
<dbReference type="GO" id="GO:0106290">
    <property type="term" value="F:trans-cinnamate-CoA ligase activity"/>
    <property type="evidence" value="ECO:0007669"/>
    <property type="project" value="UniProtKB-ARBA"/>
</dbReference>
<evidence type="ECO:0000256" key="1">
    <source>
        <dbReference type="ARBA" id="ARBA00006432"/>
    </source>
</evidence>
<keyword evidence="11" id="KW-1185">Reference proteome</keyword>
<feature type="domain" description="AMP-dependent synthetase/ligase" evidence="8">
    <location>
        <begin position="6"/>
        <end position="357"/>
    </location>
</feature>
<evidence type="ECO:0000256" key="5">
    <source>
        <dbReference type="ARBA" id="ARBA00034223"/>
    </source>
</evidence>
<dbReference type="GO" id="GO:0031956">
    <property type="term" value="F:medium-chain fatty acid-CoA ligase activity"/>
    <property type="evidence" value="ECO:0007669"/>
    <property type="project" value="TreeGrafter"/>
</dbReference>
<evidence type="ECO:0000259" key="9">
    <source>
        <dbReference type="Pfam" id="PF13193"/>
    </source>
</evidence>
<evidence type="ECO:0000313" key="10">
    <source>
        <dbReference type="EMBL" id="KAJ1684036.1"/>
    </source>
</evidence>
<comment type="catalytic activity">
    <reaction evidence="6">
        <text>(E)-4-coumarate + ATP + CoA = (E)-4-coumaroyl-CoA + AMP + diphosphate</text>
        <dbReference type="Rhea" id="RHEA:19641"/>
        <dbReference type="ChEBI" id="CHEBI:12876"/>
        <dbReference type="ChEBI" id="CHEBI:30616"/>
        <dbReference type="ChEBI" id="CHEBI:33019"/>
        <dbReference type="ChEBI" id="CHEBI:57287"/>
        <dbReference type="ChEBI" id="CHEBI:85008"/>
        <dbReference type="ChEBI" id="CHEBI:456215"/>
        <dbReference type="EC" id="6.2.1.12"/>
    </reaction>
    <physiologicalReaction direction="left-to-right" evidence="6">
        <dbReference type="Rhea" id="RHEA:19642"/>
    </physiologicalReaction>
</comment>
<protein>
    <recommendedName>
        <fullName evidence="2">4-coumarate--CoA ligase</fullName>
        <ecNumber evidence="2">6.2.1.12</ecNumber>
    </recommendedName>
</protein>
<reference evidence="10" key="1">
    <citation type="journal article" date="2022" name="Cell">
        <title>Repeat-based holocentromeres influence genome architecture and karyotype evolution.</title>
        <authorList>
            <person name="Hofstatter P.G."/>
            <person name="Thangavel G."/>
            <person name="Lux T."/>
            <person name="Neumann P."/>
            <person name="Vondrak T."/>
            <person name="Novak P."/>
            <person name="Zhang M."/>
            <person name="Costa L."/>
            <person name="Castellani M."/>
            <person name="Scott A."/>
            <person name="Toegelov H."/>
            <person name="Fuchs J."/>
            <person name="Mata-Sucre Y."/>
            <person name="Dias Y."/>
            <person name="Vanzela A.L.L."/>
            <person name="Huettel B."/>
            <person name="Almeida C.C.S."/>
            <person name="Simkova H."/>
            <person name="Souza G."/>
            <person name="Pedrosa-Harand A."/>
            <person name="Macas J."/>
            <person name="Mayer K.F.X."/>
            <person name="Houben A."/>
            <person name="Marques A."/>
        </authorList>
    </citation>
    <scope>NUCLEOTIDE SEQUENCE</scope>
    <source>
        <strain evidence="10">RhyBre1mFocal</strain>
    </source>
</reference>
<dbReference type="SUPFAM" id="SSF52096">
    <property type="entry name" value="ClpP/crotonase"/>
    <property type="match status" value="1"/>
</dbReference>
<dbReference type="Gene3D" id="3.40.50.12780">
    <property type="entry name" value="N-terminal domain of ligase-like"/>
    <property type="match status" value="1"/>
</dbReference>
<evidence type="ECO:0000256" key="7">
    <source>
        <dbReference type="SAM" id="MobiDB-lite"/>
    </source>
</evidence>
<keyword evidence="3" id="KW-0436">Ligase</keyword>
<evidence type="ECO:0000256" key="4">
    <source>
        <dbReference type="ARBA" id="ARBA00034219"/>
    </source>
</evidence>
<feature type="region of interest" description="Disordered" evidence="7">
    <location>
        <begin position="148"/>
        <end position="171"/>
    </location>
</feature>
<dbReference type="Pfam" id="PF00378">
    <property type="entry name" value="ECH_1"/>
    <property type="match status" value="1"/>
</dbReference>
<dbReference type="PANTHER" id="PTHR43201:SF5">
    <property type="entry name" value="MEDIUM-CHAIN ACYL-COA LIGASE ACSF2, MITOCHONDRIAL"/>
    <property type="match status" value="1"/>
</dbReference>
<dbReference type="GO" id="GO:0016207">
    <property type="term" value="F:4-coumarate-CoA ligase activity"/>
    <property type="evidence" value="ECO:0007669"/>
    <property type="project" value="UniProtKB-EC"/>
</dbReference>
<gene>
    <name evidence="10" type="ORF">LUZ63_020776</name>
</gene>
<dbReference type="InterPro" id="IPR025110">
    <property type="entry name" value="AMP-bd_C"/>
</dbReference>
<dbReference type="Gene3D" id="3.30.300.30">
    <property type="match status" value="1"/>
</dbReference>
<dbReference type="GO" id="GO:0009698">
    <property type="term" value="P:phenylpropanoid metabolic process"/>
    <property type="evidence" value="ECO:0007669"/>
    <property type="project" value="UniProtKB-ARBA"/>
</dbReference>
<dbReference type="EC" id="6.2.1.12" evidence="2"/>
<dbReference type="PROSITE" id="PS00455">
    <property type="entry name" value="AMP_BINDING"/>
    <property type="match status" value="1"/>
</dbReference>
<name>A0A9P9Z968_9POAL</name>
<evidence type="ECO:0000256" key="6">
    <source>
        <dbReference type="ARBA" id="ARBA00034252"/>
    </source>
</evidence>
<dbReference type="InterPro" id="IPR045851">
    <property type="entry name" value="AMP-bd_C_sf"/>
</dbReference>
<comment type="catalytic activity">
    <reaction evidence="4">
        <text>(E)-4-coumarate + ATP + H(+) = (E)-4-coumaroyl-AMP + diphosphate</text>
        <dbReference type="Rhea" id="RHEA:72419"/>
        <dbReference type="ChEBI" id="CHEBI:12876"/>
        <dbReference type="ChEBI" id="CHEBI:15378"/>
        <dbReference type="ChEBI" id="CHEBI:30616"/>
        <dbReference type="ChEBI" id="CHEBI:33019"/>
        <dbReference type="ChEBI" id="CHEBI:192348"/>
    </reaction>
    <physiologicalReaction direction="left-to-right" evidence="4">
        <dbReference type="Rhea" id="RHEA:72420"/>
    </physiologicalReaction>
</comment>
<dbReference type="PANTHER" id="PTHR43201">
    <property type="entry name" value="ACYL-COA SYNTHETASE"/>
    <property type="match status" value="1"/>
</dbReference>
<comment type="similarity">
    <text evidence="1">Belongs to the ATP-dependent AMP-binding enzyme family.</text>
</comment>
<evidence type="ECO:0000256" key="2">
    <source>
        <dbReference type="ARBA" id="ARBA00012959"/>
    </source>
</evidence>